<dbReference type="EMBL" id="CP031390">
    <property type="protein sequence ID" value="QPH17744.1"/>
    <property type="molecule type" value="Genomic_DNA"/>
</dbReference>
<evidence type="ECO:0000313" key="2">
    <source>
        <dbReference type="Proteomes" id="UP000594364"/>
    </source>
</evidence>
<keyword evidence="2" id="KW-1185">Reference proteome</keyword>
<dbReference type="Proteomes" id="UP000594364">
    <property type="component" value="Chromosome 6"/>
</dbReference>
<protein>
    <submittedName>
        <fullName evidence="1">Uncharacterized protein</fullName>
    </submittedName>
</protein>
<evidence type="ECO:0000313" key="1">
    <source>
        <dbReference type="EMBL" id="QPH17744.1"/>
    </source>
</evidence>
<reference evidence="1 2" key="1">
    <citation type="journal article" date="2018" name="PLoS Genet.">
        <title>Repeat elements organise 3D genome structure and mediate transcription in the filamentous fungus Epichloe festucae.</title>
        <authorList>
            <person name="Winter D.J."/>
            <person name="Ganley A.R.D."/>
            <person name="Young C.A."/>
            <person name="Liachko I."/>
            <person name="Schardl C.L."/>
            <person name="Dupont P.Y."/>
            <person name="Berry D."/>
            <person name="Ram A."/>
            <person name="Scott B."/>
            <person name="Cox M.P."/>
        </authorList>
    </citation>
    <scope>NUCLEOTIDE SEQUENCE [LARGE SCALE GENOMIC DNA]</scope>
    <source>
        <strain evidence="1 2">Fl1</strain>
    </source>
</reference>
<dbReference type="AlphaFoldDB" id="A0A7U3SNV5"/>
<organism evidence="1 2">
    <name type="scientific">Epichloe festucae (strain Fl1)</name>
    <dbReference type="NCBI Taxonomy" id="877507"/>
    <lineage>
        <taxon>Eukaryota</taxon>
        <taxon>Fungi</taxon>
        <taxon>Dikarya</taxon>
        <taxon>Ascomycota</taxon>
        <taxon>Pezizomycotina</taxon>
        <taxon>Sordariomycetes</taxon>
        <taxon>Hypocreomycetidae</taxon>
        <taxon>Hypocreales</taxon>
        <taxon>Clavicipitaceae</taxon>
        <taxon>Epichloe</taxon>
    </lineage>
</organism>
<name>A0A7U3SNV5_EPIFF</name>
<gene>
    <name evidence="1" type="ORF">C2857_002632</name>
</gene>
<accession>A0A7U3SNV5</accession>
<proteinExistence type="predicted"/>
<sequence length="84" mass="9278">MAKDDVYFRCLQRSRIKLIILGIVLDFIISTLNKSSFPLETNGTTLVVKANTAMLVTGAAIRATTCRTGFHIGWPLDFGPNMCE</sequence>